<feature type="compositionally biased region" description="Basic residues" evidence="2">
    <location>
        <begin position="245"/>
        <end position="255"/>
    </location>
</feature>
<protein>
    <submittedName>
        <fullName evidence="4">Root phototropism protein 2</fullName>
    </submittedName>
</protein>
<organism evidence="4 5">
    <name type="scientific">Platanthera guangdongensis</name>
    <dbReference type="NCBI Taxonomy" id="2320717"/>
    <lineage>
        <taxon>Eukaryota</taxon>
        <taxon>Viridiplantae</taxon>
        <taxon>Streptophyta</taxon>
        <taxon>Embryophyta</taxon>
        <taxon>Tracheophyta</taxon>
        <taxon>Spermatophyta</taxon>
        <taxon>Magnoliopsida</taxon>
        <taxon>Liliopsida</taxon>
        <taxon>Asparagales</taxon>
        <taxon>Orchidaceae</taxon>
        <taxon>Orchidoideae</taxon>
        <taxon>Orchideae</taxon>
        <taxon>Orchidinae</taxon>
        <taxon>Platanthera</taxon>
    </lineage>
</organism>
<dbReference type="Proteomes" id="UP001412067">
    <property type="component" value="Unassembled WGS sequence"/>
</dbReference>
<evidence type="ECO:0000313" key="5">
    <source>
        <dbReference type="Proteomes" id="UP001412067"/>
    </source>
</evidence>
<dbReference type="Pfam" id="PF00651">
    <property type="entry name" value="BTB"/>
    <property type="match status" value="1"/>
</dbReference>
<evidence type="ECO:0000259" key="3">
    <source>
        <dbReference type="PROSITE" id="PS50097"/>
    </source>
</evidence>
<dbReference type="InterPro" id="IPR000210">
    <property type="entry name" value="BTB/POZ_dom"/>
</dbReference>
<comment type="caution">
    <text evidence="4">The sequence shown here is derived from an EMBL/GenBank/DDBJ whole genome shotgun (WGS) entry which is preliminary data.</text>
</comment>
<dbReference type="InterPro" id="IPR043454">
    <property type="entry name" value="NPH3/RPT2-like"/>
</dbReference>
<dbReference type="InterPro" id="IPR011333">
    <property type="entry name" value="SKP1/BTB/POZ_sf"/>
</dbReference>
<dbReference type="PROSITE" id="PS50097">
    <property type="entry name" value="BTB"/>
    <property type="match status" value="1"/>
</dbReference>
<dbReference type="EMBL" id="JBBWWR010000015">
    <property type="protein sequence ID" value="KAK8949862.1"/>
    <property type="molecule type" value="Genomic_DNA"/>
</dbReference>
<sequence>MAAAAPAAHRLSVAMERTGQWVFSQEIPSDIVIKVEDASFPLHKFILLAKSGYIRRKIMESDRSDLAIIELKGIPGGAEAFEKAARFCYGVNFEISVQNVTALRCAAEWLEMTEKSCEGNLAARADEFLSKAALGTLPGAVAVLNSCEGILAFAEKLRIVQRCVEAIGYKLWRLENLYSRNMELFCSFSEISPPQLLLLQNSFLSHGFWKSNGFFSWNMLRGRTAFLGDSEPERPPSGDPSPRRPSSRFRAHFCT</sequence>
<reference evidence="4 5" key="1">
    <citation type="journal article" date="2022" name="Nat. Plants">
        <title>Genomes of leafy and leafless Platanthera orchids illuminate the evolution of mycoheterotrophy.</title>
        <authorList>
            <person name="Li M.H."/>
            <person name="Liu K.W."/>
            <person name="Li Z."/>
            <person name="Lu H.C."/>
            <person name="Ye Q.L."/>
            <person name="Zhang D."/>
            <person name="Wang J.Y."/>
            <person name="Li Y.F."/>
            <person name="Zhong Z.M."/>
            <person name="Liu X."/>
            <person name="Yu X."/>
            <person name="Liu D.K."/>
            <person name="Tu X.D."/>
            <person name="Liu B."/>
            <person name="Hao Y."/>
            <person name="Liao X.Y."/>
            <person name="Jiang Y.T."/>
            <person name="Sun W.H."/>
            <person name="Chen J."/>
            <person name="Chen Y.Q."/>
            <person name="Ai Y."/>
            <person name="Zhai J.W."/>
            <person name="Wu S.S."/>
            <person name="Zhou Z."/>
            <person name="Hsiao Y.Y."/>
            <person name="Wu W.L."/>
            <person name="Chen Y.Y."/>
            <person name="Lin Y.F."/>
            <person name="Hsu J.L."/>
            <person name="Li C.Y."/>
            <person name="Wang Z.W."/>
            <person name="Zhao X."/>
            <person name="Zhong W.Y."/>
            <person name="Ma X.K."/>
            <person name="Ma L."/>
            <person name="Huang J."/>
            <person name="Chen G.Z."/>
            <person name="Huang M.Z."/>
            <person name="Huang L."/>
            <person name="Peng D.H."/>
            <person name="Luo Y.B."/>
            <person name="Zou S.Q."/>
            <person name="Chen S.P."/>
            <person name="Lan S."/>
            <person name="Tsai W.C."/>
            <person name="Van de Peer Y."/>
            <person name="Liu Z.J."/>
        </authorList>
    </citation>
    <scope>NUCLEOTIDE SEQUENCE [LARGE SCALE GENOMIC DNA]</scope>
    <source>
        <strain evidence="4">Lor288</strain>
    </source>
</reference>
<dbReference type="SMART" id="SM00225">
    <property type="entry name" value="BTB"/>
    <property type="match status" value="1"/>
</dbReference>
<name>A0ABR2LSN6_9ASPA</name>
<gene>
    <name evidence="4" type="primary">RPT2</name>
    <name evidence="4" type="ORF">KSP40_PGU022734</name>
</gene>
<evidence type="ECO:0000256" key="2">
    <source>
        <dbReference type="SAM" id="MobiDB-lite"/>
    </source>
</evidence>
<dbReference type="SUPFAM" id="SSF54695">
    <property type="entry name" value="POZ domain"/>
    <property type="match status" value="1"/>
</dbReference>
<feature type="domain" description="BTB" evidence="3">
    <location>
        <begin position="29"/>
        <end position="97"/>
    </location>
</feature>
<evidence type="ECO:0000256" key="1">
    <source>
        <dbReference type="ARBA" id="ARBA00004906"/>
    </source>
</evidence>
<keyword evidence="5" id="KW-1185">Reference proteome</keyword>
<feature type="region of interest" description="Disordered" evidence="2">
    <location>
        <begin position="228"/>
        <end position="255"/>
    </location>
</feature>
<accession>A0ABR2LSN6</accession>
<dbReference type="PANTHER" id="PTHR32370">
    <property type="entry name" value="OS12G0117600 PROTEIN"/>
    <property type="match status" value="1"/>
</dbReference>
<dbReference type="Gene3D" id="3.30.710.10">
    <property type="entry name" value="Potassium Channel Kv1.1, Chain A"/>
    <property type="match status" value="1"/>
</dbReference>
<proteinExistence type="predicted"/>
<evidence type="ECO:0000313" key="4">
    <source>
        <dbReference type="EMBL" id="KAK8949862.1"/>
    </source>
</evidence>
<comment type="pathway">
    <text evidence="1">Protein modification; protein ubiquitination.</text>
</comment>